<gene>
    <name evidence="2" type="ORF">QFZ22_002470</name>
</gene>
<organism evidence="2 3">
    <name type="scientific">Streptomyces canus</name>
    <dbReference type="NCBI Taxonomy" id="58343"/>
    <lineage>
        <taxon>Bacteria</taxon>
        <taxon>Bacillati</taxon>
        <taxon>Actinomycetota</taxon>
        <taxon>Actinomycetes</taxon>
        <taxon>Kitasatosporales</taxon>
        <taxon>Streptomycetaceae</taxon>
        <taxon>Streptomyces</taxon>
        <taxon>Streptomyces aurantiacus group</taxon>
    </lineage>
</organism>
<protein>
    <submittedName>
        <fullName evidence="2">Uncharacterized protein</fullName>
    </submittedName>
</protein>
<dbReference type="AlphaFoldDB" id="A0AAW8FBE8"/>
<reference evidence="2" key="1">
    <citation type="submission" date="2023-07" db="EMBL/GenBank/DDBJ databases">
        <title>Comparative genomics of wheat-associated soil bacteria to identify genetic determinants of phenazine resistance.</title>
        <authorList>
            <person name="Mouncey N."/>
        </authorList>
    </citation>
    <scope>NUCLEOTIDE SEQUENCE</scope>
    <source>
        <strain evidence="2">V4I22</strain>
    </source>
</reference>
<feature type="region of interest" description="Disordered" evidence="1">
    <location>
        <begin position="142"/>
        <end position="161"/>
    </location>
</feature>
<comment type="caution">
    <text evidence="2">The sequence shown here is derived from an EMBL/GenBank/DDBJ whole genome shotgun (WGS) entry which is preliminary data.</text>
</comment>
<accession>A0AAW8FBE8</accession>
<dbReference type="Proteomes" id="UP001234216">
    <property type="component" value="Unassembled WGS sequence"/>
</dbReference>
<sequence>MMAGVVHGRGRMGGGLGERRETHPDVLAPHLHQPVGTHQQPVTGRHAHAYRLERHPADTDGRTGGQVEQFTAPVPGPHDHRRYMSRVGDVEFARDRVADGVEAGREIGVPESLGEAMGEWDRTGQHRHTLILTHRQFTCPSWRSRSVRPPPATWRTVATGG</sequence>
<name>A0AAW8FBE8_9ACTN</name>
<evidence type="ECO:0000256" key="1">
    <source>
        <dbReference type="SAM" id="MobiDB-lite"/>
    </source>
</evidence>
<proteinExistence type="predicted"/>
<dbReference type="EMBL" id="JAUSZV010000005">
    <property type="protein sequence ID" value="MDQ0906485.1"/>
    <property type="molecule type" value="Genomic_DNA"/>
</dbReference>
<feature type="region of interest" description="Disordered" evidence="1">
    <location>
        <begin position="1"/>
        <end position="22"/>
    </location>
</feature>
<evidence type="ECO:0000313" key="3">
    <source>
        <dbReference type="Proteomes" id="UP001234216"/>
    </source>
</evidence>
<evidence type="ECO:0000313" key="2">
    <source>
        <dbReference type="EMBL" id="MDQ0906485.1"/>
    </source>
</evidence>